<evidence type="ECO:0000313" key="3">
    <source>
        <dbReference type="EMBL" id="TCO74662.1"/>
    </source>
</evidence>
<dbReference type="OrthoDB" id="6286134at2"/>
<evidence type="ECO:0000313" key="4">
    <source>
        <dbReference type="Proteomes" id="UP000294980"/>
    </source>
</evidence>
<keyword evidence="4" id="KW-1185">Reference proteome</keyword>
<keyword evidence="2" id="KW-0472">Membrane</keyword>
<dbReference type="RefSeq" id="WP_117318677.1">
    <property type="nucleotide sequence ID" value="NZ_QQSW01000015.1"/>
</dbReference>
<dbReference type="AlphaFoldDB" id="A0A4R2KPH7"/>
<sequence length="513" mass="55629">MSIERERVEPAPFETVKPAQKPTEERDPPGSGPSRWTLPALIVLVALAVAVVFWLPSVLEDAETDTPVQGPAGPGQGSGDTSAPAQPRAAPGNAEAGTPFADAEAARLRAEAQEILNTLLDLRDSLTRRGADIWASEDLDTVVATANEGDEQYRQRKFSAAIEHYQAALEQAQAIEARIPDERETRLAAAEAALQAGEAGVAAEALAVVDKLEPDLPQAARLRERLEALPEVLAQLEKAAAAESEGDLANAKTALEAAVSADGKHRRATQELSRVSAALMAQRFAEAMSAGYAALEQRRFDAARAAFERAGTLREGSAEVAAAREEVRVAETASELRQLQRSAESSIAEEEWSDAVSAFEAALKIDNSVLFARRGIEQARTRTELDKRLRAILDDPDRLSDTSVADNAAELLDYARNVEPRGPRLQEQLRTLHKQLALANTPIAVTLLSDNSTDVTLYKVSHLGQFEREELMLRPGEYTVVGTRRGYRDVRRTFRVSHDGRPPTVTVVCTESI</sequence>
<dbReference type="SMART" id="SM00028">
    <property type="entry name" value="TPR"/>
    <property type="match status" value="4"/>
</dbReference>
<evidence type="ECO:0000256" key="1">
    <source>
        <dbReference type="SAM" id="MobiDB-lite"/>
    </source>
</evidence>
<dbReference type="InterPro" id="IPR019734">
    <property type="entry name" value="TPR_rpt"/>
</dbReference>
<dbReference type="Gene3D" id="1.25.40.10">
    <property type="entry name" value="Tetratricopeptide repeat domain"/>
    <property type="match status" value="1"/>
</dbReference>
<dbReference type="Proteomes" id="UP000294980">
    <property type="component" value="Unassembled WGS sequence"/>
</dbReference>
<feature type="region of interest" description="Disordered" evidence="1">
    <location>
        <begin position="1"/>
        <end position="34"/>
    </location>
</feature>
<keyword evidence="2" id="KW-1133">Transmembrane helix</keyword>
<dbReference type="SUPFAM" id="SSF48452">
    <property type="entry name" value="TPR-like"/>
    <property type="match status" value="1"/>
</dbReference>
<organism evidence="3 4">
    <name type="scientific">Chromatocurvus halotolerans</name>
    <dbReference type="NCBI Taxonomy" id="1132028"/>
    <lineage>
        <taxon>Bacteria</taxon>
        <taxon>Pseudomonadati</taxon>
        <taxon>Pseudomonadota</taxon>
        <taxon>Gammaproteobacteria</taxon>
        <taxon>Cellvibrionales</taxon>
        <taxon>Halieaceae</taxon>
        <taxon>Chromatocurvus</taxon>
    </lineage>
</organism>
<protein>
    <recommendedName>
        <fullName evidence="5">PEGA domain-containing protein</fullName>
    </recommendedName>
</protein>
<reference evidence="3 4" key="1">
    <citation type="submission" date="2019-03" db="EMBL/GenBank/DDBJ databases">
        <title>Genomic Encyclopedia of Type Strains, Phase IV (KMG-IV): sequencing the most valuable type-strain genomes for metagenomic binning, comparative biology and taxonomic classification.</title>
        <authorList>
            <person name="Goeker M."/>
        </authorList>
    </citation>
    <scope>NUCLEOTIDE SEQUENCE [LARGE SCALE GENOMIC DNA]</scope>
    <source>
        <strain evidence="3 4">DSM 23344</strain>
    </source>
</reference>
<keyword evidence="2" id="KW-0812">Transmembrane</keyword>
<evidence type="ECO:0008006" key="5">
    <source>
        <dbReference type="Google" id="ProtNLM"/>
    </source>
</evidence>
<evidence type="ECO:0000256" key="2">
    <source>
        <dbReference type="SAM" id="Phobius"/>
    </source>
</evidence>
<feature type="region of interest" description="Disordered" evidence="1">
    <location>
        <begin position="63"/>
        <end position="97"/>
    </location>
</feature>
<dbReference type="InterPro" id="IPR011990">
    <property type="entry name" value="TPR-like_helical_dom_sf"/>
</dbReference>
<comment type="caution">
    <text evidence="3">The sequence shown here is derived from an EMBL/GenBank/DDBJ whole genome shotgun (WGS) entry which is preliminary data.</text>
</comment>
<accession>A0A4R2KPH7</accession>
<name>A0A4R2KPH7_9GAMM</name>
<proteinExistence type="predicted"/>
<dbReference type="EMBL" id="SLWX01000012">
    <property type="protein sequence ID" value="TCO74662.1"/>
    <property type="molecule type" value="Genomic_DNA"/>
</dbReference>
<feature type="transmembrane region" description="Helical" evidence="2">
    <location>
        <begin position="36"/>
        <end position="55"/>
    </location>
</feature>
<gene>
    <name evidence="3" type="ORF">EV688_11221</name>
</gene>